<comment type="function">
    <text evidence="2">Poorly processive, error-prone DNA polymerase involved in untargeted mutagenesis. Copies undamaged DNA at stalled replication forks, which arise in vivo from mismatched or misaligned primer ends. These misaligned primers can be extended by PolIV. Exhibits no 3'-5' exonuclease (proofreading) activity. May be involved in translesional synthesis, in conjunction with the beta clamp from PolIII.</text>
</comment>
<dbReference type="InterPro" id="IPR001126">
    <property type="entry name" value="UmuC"/>
</dbReference>
<dbReference type="InterPro" id="IPR036775">
    <property type="entry name" value="DNA_pol_Y-fam_lit_finger_sf"/>
</dbReference>
<dbReference type="GO" id="GO:0042276">
    <property type="term" value="P:error-prone translesion synthesis"/>
    <property type="evidence" value="ECO:0007669"/>
    <property type="project" value="TreeGrafter"/>
</dbReference>
<dbReference type="InterPro" id="IPR050116">
    <property type="entry name" value="DNA_polymerase-Y"/>
</dbReference>
<dbReference type="RefSeq" id="WP_052762656.1">
    <property type="nucleotide sequence ID" value="NZ_LBMC01000013.1"/>
</dbReference>
<dbReference type="PANTHER" id="PTHR11076">
    <property type="entry name" value="DNA REPAIR POLYMERASE UMUC / TRANSFERASE FAMILY MEMBER"/>
    <property type="match status" value="1"/>
</dbReference>
<evidence type="ECO:0000313" key="5">
    <source>
        <dbReference type="Proteomes" id="UP000182977"/>
    </source>
</evidence>
<dbReference type="Gene3D" id="1.10.150.20">
    <property type="entry name" value="5' to 3' exonuclease, C-terminal subdomain"/>
    <property type="match status" value="1"/>
</dbReference>
<dbReference type="InterPro" id="IPR017961">
    <property type="entry name" value="DNA_pol_Y-fam_little_finger"/>
</dbReference>
<dbReference type="SUPFAM" id="SSF56672">
    <property type="entry name" value="DNA/RNA polymerases"/>
    <property type="match status" value="1"/>
</dbReference>
<dbReference type="GO" id="GO:0006281">
    <property type="term" value="P:DNA repair"/>
    <property type="evidence" value="ECO:0007669"/>
    <property type="project" value="InterPro"/>
</dbReference>
<evidence type="ECO:0000256" key="2">
    <source>
        <dbReference type="ARBA" id="ARBA00025589"/>
    </source>
</evidence>
<dbReference type="InterPro" id="IPR043502">
    <property type="entry name" value="DNA/RNA_pol_sf"/>
</dbReference>
<dbReference type="GO" id="GO:0003887">
    <property type="term" value="F:DNA-directed DNA polymerase activity"/>
    <property type="evidence" value="ECO:0007669"/>
    <property type="project" value="InterPro"/>
</dbReference>
<dbReference type="CDD" id="cd03586">
    <property type="entry name" value="PolY_Pol_IV_kappa"/>
    <property type="match status" value="1"/>
</dbReference>
<dbReference type="PANTHER" id="PTHR11076:SF34">
    <property type="entry name" value="PROTEIN UMUC"/>
    <property type="match status" value="1"/>
</dbReference>
<dbReference type="GO" id="GO:0003684">
    <property type="term" value="F:damaged DNA binding"/>
    <property type="evidence" value="ECO:0007669"/>
    <property type="project" value="InterPro"/>
</dbReference>
<dbReference type="GO" id="GO:0009432">
    <property type="term" value="P:SOS response"/>
    <property type="evidence" value="ECO:0007669"/>
    <property type="project" value="TreeGrafter"/>
</dbReference>
<proteinExistence type="inferred from homology"/>
<evidence type="ECO:0000259" key="3">
    <source>
        <dbReference type="PROSITE" id="PS50173"/>
    </source>
</evidence>
<comment type="similarity">
    <text evidence="1">Belongs to the DNA polymerase type-Y family.</text>
</comment>
<evidence type="ECO:0000313" key="4">
    <source>
        <dbReference type="EMBL" id="SDU59721.1"/>
    </source>
</evidence>
<dbReference type="EMBL" id="LT629791">
    <property type="protein sequence ID" value="SDU59721.1"/>
    <property type="molecule type" value="Genomic_DNA"/>
</dbReference>
<dbReference type="Gene3D" id="3.30.70.270">
    <property type="match status" value="1"/>
</dbReference>
<organism evidence="4 5">
    <name type="scientific">Jiangella alkaliphila</name>
    <dbReference type="NCBI Taxonomy" id="419479"/>
    <lineage>
        <taxon>Bacteria</taxon>
        <taxon>Bacillati</taxon>
        <taxon>Actinomycetota</taxon>
        <taxon>Actinomycetes</taxon>
        <taxon>Jiangellales</taxon>
        <taxon>Jiangellaceae</taxon>
        <taxon>Jiangella</taxon>
    </lineage>
</organism>
<dbReference type="Pfam" id="PF00817">
    <property type="entry name" value="IMS"/>
    <property type="match status" value="1"/>
</dbReference>
<dbReference type="GO" id="GO:0005829">
    <property type="term" value="C:cytosol"/>
    <property type="evidence" value="ECO:0007669"/>
    <property type="project" value="TreeGrafter"/>
</dbReference>
<dbReference type="Gene3D" id="3.40.1170.60">
    <property type="match status" value="1"/>
</dbReference>
<dbReference type="Gene3D" id="3.30.1490.100">
    <property type="entry name" value="DNA polymerase, Y-family, little finger domain"/>
    <property type="match status" value="1"/>
</dbReference>
<dbReference type="Proteomes" id="UP000182977">
    <property type="component" value="Chromosome I"/>
</dbReference>
<dbReference type="InterPro" id="IPR043128">
    <property type="entry name" value="Rev_trsase/Diguanyl_cyclase"/>
</dbReference>
<dbReference type="OrthoDB" id="9808813at2"/>
<keyword evidence="5" id="KW-1185">Reference proteome</keyword>
<dbReference type="InterPro" id="IPR022880">
    <property type="entry name" value="DNApol_IV"/>
</dbReference>
<sequence length="378" mass="40260">MGATSSDPPPRLGVIDAEPEALVALPSEGDQFVRALPGGPLLHVDVDAFFAAVEQRDDPALRGIPMAAGEVVIACASYEARDWGVHAGMSVAEAVAVCPRLRVVPLRSDAYTAASAALFAVFGRFAASVEAGSMEEAFLDTRATPWATIDQLAAVVQRSVWQETGLPVTVGAGRTKLMAKLASRSVRPRGLRVIQPAEERYLRPALTIEELWGVGEVTRERLRQHNIRTVGDLAVVHPEHLRDIAGTLMARRLAAIANGNDDATVRPERPRRSYSVQRVVPRGAGIDVEGLTAELAGRLRDGGFTCTIVTVGLKYANRLEHRDRTRLAEPTADAGRLAAAVHALLPADGVRVEKAGITVTGLHPADAAVQLTLDMGVA</sequence>
<name>A0A1H2JU71_9ACTN</name>
<protein>
    <submittedName>
        <fullName evidence="4">DNA polymerase-4</fullName>
    </submittedName>
</protein>
<dbReference type="STRING" id="419479.SAMN04488563_3061"/>
<feature type="domain" description="UmuC" evidence="3">
    <location>
        <begin position="41"/>
        <end position="215"/>
    </location>
</feature>
<dbReference type="AlphaFoldDB" id="A0A1H2JU71"/>
<dbReference type="Pfam" id="PF11799">
    <property type="entry name" value="IMS_C"/>
    <property type="match status" value="1"/>
</dbReference>
<reference evidence="5" key="1">
    <citation type="submission" date="2016-10" db="EMBL/GenBank/DDBJ databases">
        <authorList>
            <person name="Varghese N."/>
            <person name="Submissions S."/>
        </authorList>
    </citation>
    <scope>NUCLEOTIDE SEQUENCE [LARGE SCALE GENOMIC DNA]</scope>
    <source>
        <strain evidence="5">DSM 45079</strain>
    </source>
</reference>
<gene>
    <name evidence="4" type="ORF">SAMN04488563_3061</name>
</gene>
<accession>A0A1H2JU71</accession>
<evidence type="ECO:0000256" key="1">
    <source>
        <dbReference type="ARBA" id="ARBA00010945"/>
    </source>
</evidence>
<dbReference type="PROSITE" id="PS50173">
    <property type="entry name" value="UMUC"/>
    <property type="match status" value="1"/>
</dbReference>